<gene>
    <name evidence="3" type="ORF">ACFFNX_45190</name>
</gene>
<evidence type="ECO:0000313" key="4">
    <source>
        <dbReference type="Proteomes" id="UP001589627"/>
    </source>
</evidence>
<proteinExistence type="inferred from homology"/>
<organism evidence="3 4">
    <name type="scientific">Actinoallomurus acaciae</name>
    <dbReference type="NCBI Taxonomy" id="502577"/>
    <lineage>
        <taxon>Bacteria</taxon>
        <taxon>Bacillati</taxon>
        <taxon>Actinomycetota</taxon>
        <taxon>Actinomycetes</taxon>
        <taxon>Streptosporangiales</taxon>
        <taxon>Thermomonosporaceae</taxon>
        <taxon>Actinoallomurus</taxon>
    </lineage>
</organism>
<dbReference type="InterPro" id="IPR012001">
    <property type="entry name" value="Thiamin_PyroP_enz_TPP-bd_dom"/>
</dbReference>
<comment type="similarity">
    <text evidence="1">Belongs to the TPP enzyme family.</text>
</comment>
<dbReference type="SUPFAM" id="SSF52518">
    <property type="entry name" value="Thiamin diphosphate-binding fold (THDP-binding)"/>
    <property type="match status" value="1"/>
</dbReference>
<keyword evidence="4" id="KW-1185">Reference proteome</keyword>
<sequence length="87" mass="8402">MIVAEAVGEALAALGVRTVFGVVGSGNFHVTNALVASGARFVAARHEGGAATMADAFARAGGGVGVLSVHQGPGLTNALTGITEAAK</sequence>
<dbReference type="PANTHER" id="PTHR18968:SF13">
    <property type="entry name" value="ACETOLACTATE SYNTHASE CATALYTIC SUBUNIT, MITOCHONDRIAL"/>
    <property type="match status" value="1"/>
</dbReference>
<protein>
    <submittedName>
        <fullName evidence="3">Thiamine pyrophosphate-binding protein</fullName>
    </submittedName>
</protein>
<dbReference type="PANTHER" id="PTHR18968">
    <property type="entry name" value="THIAMINE PYROPHOSPHATE ENZYMES"/>
    <property type="match status" value="1"/>
</dbReference>
<evidence type="ECO:0000256" key="1">
    <source>
        <dbReference type="ARBA" id="ARBA00007812"/>
    </source>
</evidence>
<accession>A0ABV5YY84</accession>
<dbReference type="InterPro" id="IPR045229">
    <property type="entry name" value="TPP_enz"/>
</dbReference>
<dbReference type="Gene3D" id="3.40.50.970">
    <property type="match status" value="1"/>
</dbReference>
<dbReference type="RefSeq" id="WP_378212471.1">
    <property type="nucleotide sequence ID" value="NZ_JBHLZP010000695.1"/>
</dbReference>
<evidence type="ECO:0000259" key="2">
    <source>
        <dbReference type="Pfam" id="PF02776"/>
    </source>
</evidence>
<dbReference type="CDD" id="cd07035">
    <property type="entry name" value="TPP_PYR_POX_like"/>
    <property type="match status" value="1"/>
</dbReference>
<name>A0ABV5YY84_9ACTN</name>
<reference evidence="3 4" key="1">
    <citation type="submission" date="2024-09" db="EMBL/GenBank/DDBJ databases">
        <authorList>
            <person name="Sun Q."/>
            <person name="Mori K."/>
        </authorList>
    </citation>
    <scope>NUCLEOTIDE SEQUENCE [LARGE SCALE GENOMIC DNA]</scope>
    <source>
        <strain evidence="3 4">TBRC 0563</strain>
    </source>
</reference>
<evidence type="ECO:0000313" key="3">
    <source>
        <dbReference type="EMBL" id="MFB9839362.1"/>
    </source>
</evidence>
<dbReference type="EMBL" id="JBHLZP010000695">
    <property type="protein sequence ID" value="MFB9839362.1"/>
    <property type="molecule type" value="Genomic_DNA"/>
</dbReference>
<feature type="non-terminal residue" evidence="3">
    <location>
        <position position="87"/>
    </location>
</feature>
<comment type="caution">
    <text evidence="3">The sequence shown here is derived from an EMBL/GenBank/DDBJ whole genome shotgun (WGS) entry which is preliminary data.</text>
</comment>
<feature type="domain" description="Thiamine pyrophosphate enzyme N-terminal TPP-binding" evidence="2">
    <location>
        <begin position="3"/>
        <end position="86"/>
    </location>
</feature>
<dbReference type="InterPro" id="IPR029061">
    <property type="entry name" value="THDP-binding"/>
</dbReference>
<dbReference type="Pfam" id="PF02776">
    <property type="entry name" value="TPP_enzyme_N"/>
    <property type="match status" value="1"/>
</dbReference>
<dbReference type="Proteomes" id="UP001589627">
    <property type="component" value="Unassembled WGS sequence"/>
</dbReference>